<feature type="region of interest" description="Disordered" evidence="9">
    <location>
        <begin position="505"/>
        <end position="537"/>
    </location>
</feature>
<dbReference type="PANTHER" id="PTHR48182">
    <property type="entry name" value="PROTEIN SERAC1"/>
    <property type="match status" value="1"/>
</dbReference>
<dbReference type="EMBL" id="MU853429">
    <property type="protein sequence ID" value="KAK4130980.1"/>
    <property type="molecule type" value="Genomic_DNA"/>
</dbReference>
<evidence type="ECO:0000256" key="2">
    <source>
        <dbReference type="ARBA" id="ARBA00004173"/>
    </source>
</evidence>
<evidence type="ECO:0008006" key="13">
    <source>
        <dbReference type="Google" id="ProtNLM"/>
    </source>
</evidence>
<feature type="region of interest" description="Disordered" evidence="9">
    <location>
        <begin position="939"/>
        <end position="977"/>
    </location>
</feature>
<comment type="caution">
    <text evidence="11">The sequence shown here is derived from an EMBL/GenBank/DDBJ whole genome shotgun (WGS) entry which is preliminary data.</text>
</comment>
<reference evidence="11" key="1">
    <citation type="journal article" date="2023" name="Mol. Phylogenet. Evol.">
        <title>Genome-scale phylogeny and comparative genomics of the fungal order Sordariales.</title>
        <authorList>
            <person name="Hensen N."/>
            <person name="Bonometti L."/>
            <person name="Westerberg I."/>
            <person name="Brannstrom I.O."/>
            <person name="Guillou S."/>
            <person name="Cros-Aarteil S."/>
            <person name="Calhoun S."/>
            <person name="Haridas S."/>
            <person name="Kuo A."/>
            <person name="Mondo S."/>
            <person name="Pangilinan J."/>
            <person name="Riley R."/>
            <person name="LaButti K."/>
            <person name="Andreopoulos B."/>
            <person name="Lipzen A."/>
            <person name="Chen C."/>
            <person name="Yan M."/>
            <person name="Daum C."/>
            <person name="Ng V."/>
            <person name="Clum A."/>
            <person name="Steindorff A."/>
            <person name="Ohm R.A."/>
            <person name="Martin F."/>
            <person name="Silar P."/>
            <person name="Natvig D.O."/>
            <person name="Lalanne C."/>
            <person name="Gautier V."/>
            <person name="Ament-Velasquez S.L."/>
            <person name="Kruys A."/>
            <person name="Hutchinson M.I."/>
            <person name="Powell A.J."/>
            <person name="Barry K."/>
            <person name="Miller A.N."/>
            <person name="Grigoriev I.V."/>
            <person name="Debuchy R."/>
            <person name="Gladieux P."/>
            <person name="Hiltunen Thoren M."/>
            <person name="Johannesson H."/>
        </authorList>
    </citation>
    <scope>NUCLEOTIDE SEQUENCE</scope>
    <source>
        <strain evidence="11">CBS 123565</strain>
    </source>
</reference>
<dbReference type="InterPro" id="IPR029058">
    <property type="entry name" value="AB_hydrolase_fold"/>
</dbReference>
<dbReference type="InterPro" id="IPR052374">
    <property type="entry name" value="SERAC1"/>
</dbReference>
<feature type="transmembrane region" description="Helical" evidence="10">
    <location>
        <begin position="1129"/>
        <end position="1149"/>
    </location>
</feature>
<reference evidence="11" key="2">
    <citation type="submission" date="2023-05" db="EMBL/GenBank/DDBJ databases">
        <authorList>
            <consortium name="Lawrence Berkeley National Laboratory"/>
            <person name="Steindorff A."/>
            <person name="Hensen N."/>
            <person name="Bonometti L."/>
            <person name="Westerberg I."/>
            <person name="Brannstrom I.O."/>
            <person name="Guillou S."/>
            <person name="Cros-Aarteil S."/>
            <person name="Calhoun S."/>
            <person name="Haridas S."/>
            <person name="Kuo A."/>
            <person name="Mondo S."/>
            <person name="Pangilinan J."/>
            <person name="Riley R."/>
            <person name="Labutti K."/>
            <person name="Andreopoulos B."/>
            <person name="Lipzen A."/>
            <person name="Chen C."/>
            <person name="Yanf M."/>
            <person name="Daum C."/>
            <person name="Ng V."/>
            <person name="Clum A."/>
            <person name="Ohm R."/>
            <person name="Martin F."/>
            <person name="Silar P."/>
            <person name="Natvig D."/>
            <person name="Lalanne C."/>
            <person name="Gautier V."/>
            <person name="Ament-Velasquez S.L."/>
            <person name="Kruys A."/>
            <person name="Hutchinson M.I."/>
            <person name="Powell A.J."/>
            <person name="Barry K."/>
            <person name="Miller A.N."/>
            <person name="Grigoriev I.V."/>
            <person name="Debuchy R."/>
            <person name="Gladieux P."/>
            <person name="Thoren M.H."/>
            <person name="Johannesson H."/>
        </authorList>
    </citation>
    <scope>NUCLEOTIDE SEQUENCE</scope>
    <source>
        <strain evidence="11">CBS 123565</strain>
    </source>
</reference>
<dbReference type="SUPFAM" id="SSF53474">
    <property type="entry name" value="alpha/beta-Hydrolases"/>
    <property type="match status" value="1"/>
</dbReference>
<dbReference type="Proteomes" id="UP001304895">
    <property type="component" value="Unassembled WGS sequence"/>
</dbReference>
<dbReference type="PANTHER" id="PTHR48182:SF2">
    <property type="entry name" value="PROTEIN SERAC1"/>
    <property type="match status" value="1"/>
</dbReference>
<protein>
    <recommendedName>
        <fullName evidence="13">DUF676 domain-containing protein</fullName>
    </recommendedName>
</protein>
<dbReference type="Gene3D" id="3.40.50.1820">
    <property type="entry name" value="alpha/beta hydrolase"/>
    <property type="match status" value="1"/>
</dbReference>
<feature type="compositionally biased region" description="Basic and acidic residues" evidence="9">
    <location>
        <begin position="965"/>
        <end position="976"/>
    </location>
</feature>
<keyword evidence="6 10" id="KW-1133">Transmembrane helix</keyword>
<dbReference type="InterPro" id="IPR002523">
    <property type="entry name" value="MgTranspt_CorA/ZnTranspt_ZntB"/>
</dbReference>
<evidence type="ECO:0000256" key="5">
    <source>
        <dbReference type="ARBA" id="ARBA00022824"/>
    </source>
</evidence>
<keyword evidence="5" id="KW-0256">Endoplasmic reticulum</keyword>
<accession>A0AAN6UDH9</accession>
<evidence type="ECO:0000256" key="10">
    <source>
        <dbReference type="SAM" id="Phobius"/>
    </source>
</evidence>
<sequence length="1243" mass="139625">MEGDNQNNKTKEAEVASAPSNSQPDDGATAAAHNIQTQDFSQPEQGSITKCPGENEKRVPEALLGTAPGVATARSGLGPGFVDISGDVGGSGHNETLVDIIAVPCPGADPVHTWIYDALAGDGNHPPDVGSRSSLRRPTPWVTKDLRSRVDIGRVFLYRHRALQEGMSLKSLSKDLLDQIELMRSGAKSRPLFFLAHSIGGLVVKKALVRASRANHPEKYVEIMENCHGVTFFGTPHRGSSYMSMPNLKGSIQELLQLEAPLPRSLTDEIRVRNVQLTGLHDQFVDMASELRLWSFYETHESYLSGAGAGLTSEVQFGAPLVSVKSALLDVWQEDVYAVESDHAHLAAFGPSNRGILESFLEDFGEAVRKAASISHQHAHTPLHLKSRVTVEVIGFYEDPDVMGSPRLHPAQCPGGDGAFIRLYATKYPFKDYLRKGPERCLAERLHKVPKRRGRRGKAGGEAVPKRSSRGLGNDDGSIVFYTSTTESSQSNTAAPWPEIVVTGPQERPPLLRAPPAQSEPTVRPASPESIASASTTMSDSAIPFASDYIGEGSHTVDLLAKQQAEILIKEHEFTGVAGFSRPNPSLRKFMWIHLPFNNPVWVKQIFATLARTQGRDFSKLFDYDNWVSKQIQNRNSESQPAYMKAICKYVSAAERLALPRTPSPFSPSTQGIPPNCLYVYLPYLHFDTYRSMIQRRKLVAERRAHGRSKPVPENVAQMDSLELKVIWEYIGFDPPLNYRRTLDQFGHHSLHDTKSRDDDQMLYKLTKRDVSFSSPWDKSPKNKSARSSAIRSSASVKGYSSSSQGGSSGDLKTEPEADLKNGYVLMVDQLWLWSIDMTTLTTFFPRRESSPTEGTLFQQADLRNSVYNELNGDLTGRTENTFDLAALIVWHAVTVLLDRSSHPELEIFRLFDEAIGMLAERMTLSMKQFRMHAFDLESGNDDDDMDESDPEGESPAAIKKRHKRELERSERENRENTSALLELRDLEDELTTLQKLFDIQETTIHQMKDIYTSSEFKDITKNGQDYLDEALEYVEEYKQQTTEMLKRVDTTRNDYEKMLEMVQRQAQVDEVRWSRLQAELASSQNLSTMIFTTFTVIFLPLTFFTGLFGMNTIEWQEEDVPSLGEIGAISLPASILLILISLVAAFNWRMQGVFKTTYRGSKGAWKQFKGLLESDARKEVKKKRREDRKRRLREAQSAGNDDQVYDFWALVKKQQSNARYHIPGQNVNNWESVDGFGRRRRP</sequence>
<evidence type="ECO:0000256" key="1">
    <source>
        <dbReference type="ARBA" id="ARBA00004141"/>
    </source>
</evidence>
<comment type="subcellular location">
    <subcellularLocation>
        <location evidence="3">Endoplasmic reticulum</location>
    </subcellularLocation>
    <subcellularLocation>
        <location evidence="1">Membrane</location>
        <topology evidence="1">Multi-pass membrane protein</topology>
    </subcellularLocation>
    <subcellularLocation>
        <location evidence="2">Mitochondrion</location>
    </subcellularLocation>
</comment>
<evidence type="ECO:0000313" key="12">
    <source>
        <dbReference type="Proteomes" id="UP001304895"/>
    </source>
</evidence>
<dbReference type="GO" id="GO:0046873">
    <property type="term" value="F:metal ion transmembrane transporter activity"/>
    <property type="evidence" value="ECO:0007669"/>
    <property type="project" value="InterPro"/>
</dbReference>
<evidence type="ECO:0000256" key="8">
    <source>
        <dbReference type="ARBA" id="ARBA00023136"/>
    </source>
</evidence>
<organism evidence="11 12">
    <name type="scientific">Trichocladium antarcticum</name>
    <dbReference type="NCBI Taxonomy" id="1450529"/>
    <lineage>
        <taxon>Eukaryota</taxon>
        <taxon>Fungi</taxon>
        <taxon>Dikarya</taxon>
        <taxon>Ascomycota</taxon>
        <taxon>Pezizomycotina</taxon>
        <taxon>Sordariomycetes</taxon>
        <taxon>Sordariomycetidae</taxon>
        <taxon>Sordariales</taxon>
        <taxon>Chaetomiaceae</taxon>
        <taxon>Trichocladium</taxon>
    </lineage>
</organism>
<dbReference type="Pfam" id="PF01544">
    <property type="entry name" value="CorA"/>
    <property type="match status" value="1"/>
</dbReference>
<feature type="region of interest" description="Disordered" evidence="9">
    <location>
        <begin position="1"/>
        <end position="54"/>
    </location>
</feature>
<dbReference type="SUPFAM" id="SSF144083">
    <property type="entry name" value="Magnesium transport protein CorA, transmembrane region"/>
    <property type="match status" value="1"/>
</dbReference>
<feature type="region of interest" description="Disordered" evidence="9">
    <location>
        <begin position="773"/>
        <end position="815"/>
    </location>
</feature>
<feature type="compositionally biased region" description="Polar residues" evidence="9">
    <location>
        <begin position="34"/>
        <end position="48"/>
    </location>
</feature>
<dbReference type="InterPro" id="IPR045863">
    <property type="entry name" value="CorA_TM1_TM2"/>
</dbReference>
<evidence type="ECO:0000256" key="7">
    <source>
        <dbReference type="ARBA" id="ARBA00023128"/>
    </source>
</evidence>
<evidence type="ECO:0000313" key="11">
    <source>
        <dbReference type="EMBL" id="KAK4130980.1"/>
    </source>
</evidence>
<evidence type="ECO:0000256" key="4">
    <source>
        <dbReference type="ARBA" id="ARBA00022692"/>
    </source>
</evidence>
<evidence type="ECO:0000256" key="9">
    <source>
        <dbReference type="SAM" id="MobiDB-lite"/>
    </source>
</evidence>
<evidence type="ECO:0000256" key="6">
    <source>
        <dbReference type="ARBA" id="ARBA00022989"/>
    </source>
</evidence>
<feature type="transmembrane region" description="Helical" evidence="10">
    <location>
        <begin position="1087"/>
        <end position="1109"/>
    </location>
</feature>
<keyword evidence="7" id="KW-0496">Mitochondrion</keyword>
<dbReference type="AlphaFoldDB" id="A0AAN6UDH9"/>
<feature type="compositionally biased region" description="Low complexity" evidence="9">
    <location>
        <begin position="786"/>
        <end position="806"/>
    </location>
</feature>
<dbReference type="GO" id="GO:0005783">
    <property type="term" value="C:endoplasmic reticulum"/>
    <property type="evidence" value="ECO:0007669"/>
    <property type="project" value="UniProtKB-SubCell"/>
</dbReference>
<dbReference type="Gene3D" id="1.20.58.340">
    <property type="entry name" value="Magnesium transport protein CorA, transmembrane region"/>
    <property type="match status" value="1"/>
</dbReference>
<feature type="compositionally biased region" description="Acidic residues" evidence="9">
    <location>
        <begin position="939"/>
        <end position="953"/>
    </location>
</feature>
<keyword evidence="12" id="KW-1185">Reference proteome</keyword>
<name>A0AAN6UDH9_9PEZI</name>
<proteinExistence type="predicted"/>
<keyword evidence="4 10" id="KW-0812">Transmembrane</keyword>
<dbReference type="GO" id="GO:0016020">
    <property type="term" value="C:membrane"/>
    <property type="evidence" value="ECO:0007669"/>
    <property type="project" value="UniProtKB-SubCell"/>
</dbReference>
<keyword evidence="8 10" id="KW-0472">Membrane</keyword>
<gene>
    <name evidence="11" type="ORF">BT67DRAFT_409751</name>
</gene>
<evidence type="ECO:0000256" key="3">
    <source>
        <dbReference type="ARBA" id="ARBA00004240"/>
    </source>
</evidence>
<dbReference type="GO" id="GO:0005739">
    <property type="term" value="C:mitochondrion"/>
    <property type="evidence" value="ECO:0007669"/>
    <property type="project" value="UniProtKB-SubCell"/>
</dbReference>
<feature type="region of interest" description="Disordered" evidence="9">
    <location>
        <begin position="450"/>
        <end position="480"/>
    </location>
</feature>